<proteinExistence type="predicted"/>
<protein>
    <recommendedName>
        <fullName evidence="3">Transposase</fullName>
    </recommendedName>
</protein>
<accession>A0ABV2K6E8</accession>
<evidence type="ECO:0000313" key="1">
    <source>
        <dbReference type="EMBL" id="MET3656667.1"/>
    </source>
</evidence>
<gene>
    <name evidence="1" type="ORF">ABIC55_001754</name>
</gene>
<organism evidence="1 2">
    <name type="scientific">Sporosarcina psychrophila</name>
    <name type="common">Bacillus psychrophilus</name>
    <dbReference type="NCBI Taxonomy" id="1476"/>
    <lineage>
        <taxon>Bacteria</taxon>
        <taxon>Bacillati</taxon>
        <taxon>Bacillota</taxon>
        <taxon>Bacilli</taxon>
        <taxon>Bacillales</taxon>
        <taxon>Caryophanaceae</taxon>
        <taxon>Sporosarcina</taxon>
    </lineage>
</organism>
<sequence>MKFQPVKTKEILNEAVSLVRRFYMGMKVLKESFAQ</sequence>
<name>A0ABV2K6E8_SPOPS</name>
<comment type="caution">
    <text evidence="1">The sequence shown here is derived from an EMBL/GenBank/DDBJ whole genome shotgun (WGS) entry which is preliminary data.</text>
</comment>
<evidence type="ECO:0000313" key="2">
    <source>
        <dbReference type="Proteomes" id="UP001549104"/>
    </source>
</evidence>
<dbReference type="Proteomes" id="UP001549104">
    <property type="component" value="Unassembled WGS sequence"/>
</dbReference>
<reference evidence="1 2" key="1">
    <citation type="submission" date="2024-06" db="EMBL/GenBank/DDBJ databases">
        <title>Sorghum-associated microbial communities from plants grown in Nebraska, USA.</title>
        <authorList>
            <person name="Schachtman D."/>
        </authorList>
    </citation>
    <scope>NUCLEOTIDE SEQUENCE [LARGE SCALE GENOMIC DNA]</scope>
    <source>
        <strain evidence="1 2">1288</strain>
    </source>
</reference>
<evidence type="ECO:0008006" key="3">
    <source>
        <dbReference type="Google" id="ProtNLM"/>
    </source>
</evidence>
<dbReference type="EMBL" id="JBEPME010000002">
    <property type="protein sequence ID" value="MET3656667.1"/>
    <property type="molecule type" value="Genomic_DNA"/>
</dbReference>
<keyword evidence="2" id="KW-1185">Reference proteome</keyword>